<evidence type="ECO:0000256" key="8">
    <source>
        <dbReference type="PROSITE-ProRule" id="PRU00282"/>
    </source>
</evidence>
<evidence type="ECO:0000256" key="1">
    <source>
        <dbReference type="ARBA" id="ARBA00004141"/>
    </source>
</evidence>
<feature type="compositionally biased region" description="Basic and acidic residues" evidence="10">
    <location>
        <begin position="233"/>
        <end position="244"/>
    </location>
</feature>
<keyword evidence="5" id="KW-0677">Repeat</keyword>
<accession>A0ABR2W8B5</accession>
<evidence type="ECO:0000256" key="6">
    <source>
        <dbReference type="ARBA" id="ARBA00022989"/>
    </source>
</evidence>
<keyword evidence="7 8" id="KW-0472">Membrane</keyword>
<protein>
    <recommendedName>
        <fullName evidence="13">Mitochondrial carrier</fullName>
    </recommendedName>
</protein>
<comment type="caution">
    <text evidence="11">The sequence shown here is derived from an EMBL/GenBank/DDBJ whole genome shotgun (WGS) entry which is preliminary data.</text>
</comment>
<proteinExistence type="inferred from homology"/>
<evidence type="ECO:0000256" key="10">
    <source>
        <dbReference type="SAM" id="MobiDB-lite"/>
    </source>
</evidence>
<evidence type="ECO:0000256" key="4">
    <source>
        <dbReference type="ARBA" id="ARBA00022692"/>
    </source>
</evidence>
<evidence type="ECO:0000256" key="5">
    <source>
        <dbReference type="ARBA" id="ARBA00022737"/>
    </source>
</evidence>
<keyword evidence="6" id="KW-1133">Transmembrane helix</keyword>
<comment type="subcellular location">
    <subcellularLocation>
        <location evidence="1">Membrane</location>
        <topology evidence="1">Multi-pass membrane protein</topology>
    </subcellularLocation>
</comment>
<evidence type="ECO:0000256" key="2">
    <source>
        <dbReference type="ARBA" id="ARBA00006375"/>
    </source>
</evidence>
<feature type="region of interest" description="Disordered" evidence="10">
    <location>
        <begin position="225"/>
        <end position="244"/>
    </location>
</feature>
<dbReference type="InterPro" id="IPR018108">
    <property type="entry name" value="MCP_transmembrane"/>
</dbReference>
<keyword evidence="12" id="KW-1185">Reference proteome</keyword>
<evidence type="ECO:0000256" key="7">
    <source>
        <dbReference type="ARBA" id="ARBA00023136"/>
    </source>
</evidence>
<dbReference type="InterPro" id="IPR050391">
    <property type="entry name" value="Mito_Metabolite_Transporter"/>
</dbReference>
<evidence type="ECO:0000256" key="3">
    <source>
        <dbReference type="ARBA" id="ARBA00022448"/>
    </source>
</evidence>
<evidence type="ECO:0000313" key="12">
    <source>
        <dbReference type="Proteomes" id="UP001479436"/>
    </source>
</evidence>
<comment type="similarity">
    <text evidence="2 9">Belongs to the mitochondrial carrier (TC 2.A.29) family.</text>
</comment>
<gene>
    <name evidence="11" type="ORF">K7432_002164</name>
</gene>
<sequence>MQTLVKHPNEGWQSLWKGQFTNWIHDLGEVLFQPSIEAILNDSFDLYDDTIPLVHLERALPNVVTMVTSHVVTGVVLSPLEVIRTRLIIQSSSPQHKKYRGFFHALRTIIQEEGLTTFYWSYNLFPTILYHTLTPLIGNTIPLVIDRFFNLSPADSPILYSFAELGLRTLQLIVTMPVDTIRKRLQCQIQRHPTKRLETIVDTRAKPYYGFVDCAYRIISEEGGSQNRRSRKAKMERSQKLRNSPDHIENIHSKAINKTWWQRWGVRGLYRGCSMRFTGYLVVFASNIIGGTKDEDEW</sequence>
<organism evidence="11 12">
    <name type="scientific">Basidiobolus ranarum</name>
    <dbReference type="NCBI Taxonomy" id="34480"/>
    <lineage>
        <taxon>Eukaryota</taxon>
        <taxon>Fungi</taxon>
        <taxon>Fungi incertae sedis</taxon>
        <taxon>Zoopagomycota</taxon>
        <taxon>Entomophthoromycotina</taxon>
        <taxon>Basidiobolomycetes</taxon>
        <taxon>Basidiobolales</taxon>
        <taxon>Basidiobolaceae</taxon>
        <taxon>Basidiobolus</taxon>
    </lineage>
</organism>
<dbReference type="PROSITE" id="PS50920">
    <property type="entry name" value="SOLCAR"/>
    <property type="match status" value="1"/>
</dbReference>
<dbReference type="InterPro" id="IPR023395">
    <property type="entry name" value="MCP_dom_sf"/>
</dbReference>
<keyword evidence="4 8" id="KW-0812">Transmembrane</keyword>
<feature type="repeat" description="Solcar" evidence="8">
    <location>
        <begin position="57"/>
        <end position="147"/>
    </location>
</feature>
<dbReference type="Proteomes" id="UP001479436">
    <property type="component" value="Unassembled WGS sequence"/>
</dbReference>
<evidence type="ECO:0000313" key="11">
    <source>
        <dbReference type="EMBL" id="KAK9723055.1"/>
    </source>
</evidence>
<dbReference type="EMBL" id="JASJQH010006931">
    <property type="protein sequence ID" value="KAK9723055.1"/>
    <property type="molecule type" value="Genomic_DNA"/>
</dbReference>
<reference evidence="11 12" key="1">
    <citation type="submission" date="2023-04" db="EMBL/GenBank/DDBJ databases">
        <title>Genome of Basidiobolus ranarum AG-B5.</title>
        <authorList>
            <person name="Stajich J.E."/>
            <person name="Carter-House D."/>
            <person name="Gryganskyi A."/>
        </authorList>
    </citation>
    <scope>NUCLEOTIDE SEQUENCE [LARGE SCALE GENOMIC DNA]</scope>
    <source>
        <strain evidence="11 12">AG-B5</strain>
    </source>
</reference>
<dbReference type="Pfam" id="PF00153">
    <property type="entry name" value="Mito_carr"/>
    <property type="match status" value="1"/>
</dbReference>
<dbReference type="PANTHER" id="PTHR45618">
    <property type="entry name" value="MITOCHONDRIAL DICARBOXYLATE CARRIER-RELATED"/>
    <property type="match status" value="1"/>
</dbReference>
<evidence type="ECO:0008006" key="13">
    <source>
        <dbReference type="Google" id="ProtNLM"/>
    </source>
</evidence>
<keyword evidence="3 9" id="KW-0813">Transport</keyword>
<dbReference type="SUPFAM" id="SSF103506">
    <property type="entry name" value="Mitochondrial carrier"/>
    <property type="match status" value="1"/>
</dbReference>
<name>A0ABR2W8B5_9FUNG</name>
<evidence type="ECO:0000256" key="9">
    <source>
        <dbReference type="RuleBase" id="RU000488"/>
    </source>
</evidence>
<dbReference type="Gene3D" id="1.50.40.10">
    <property type="entry name" value="Mitochondrial carrier domain"/>
    <property type="match status" value="1"/>
</dbReference>